<dbReference type="InterPro" id="IPR053141">
    <property type="entry name" value="Mycobact_SerProt_Inhib_Rv3364c"/>
</dbReference>
<gene>
    <name evidence="2" type="ORF">Drose_11985</name>
</gene>
<feature type="domain" description="Roadblock/LAMTOR2" evidence="1">
    <location>
        <begin position="15"/>
        <end position="103"/>
    </location>
</feature>
<dbReference type="SMART" id="SM00960">
    <property type="entry name" value="Robl_LC7"/>
    <property type="match status" value="1"/>
</dbReference>
<evidence type="ECO:0000259" key="1">
    <source>
        <dbReference type="SMART" id="SM00960"/>
    </source>
</evidence>
<sequence>MKQTTIAPADDLHHLLDDLVDRVSEAELAVLLSADGVALVASRTVTEEAATLVAAAAAGLHALAAAAGRQIHGGDALRTIVEMEHVLLVVEPAGDAALLAVTFTGAPDPEVVNEPVAETAERARRVLAARGRTGGEAR</sequence>
<dbReference type="RefSeq" id="WP_260728260.1">
    <property type="nucleotide sequence ID" value="NZ_BAAABS010000041.1"/>
</dbReference>
<keyword evidence="3" id="KW-1185">Reference proteome</keyword>
<dbReference type="EMBL" id="CP073721">
    <property type="protein sequence ID" value="UWZ38872.1"/>
    <property type="molecule type" value="Genomic_DNA"/>
</dbReference>
<name>A0ABY5ZBN9_9ACTN</name>
<dbReference type="Pfam" id="PF03259">
    <property type="entry name" value="Robl_LC7"/>
    <property type="match status" value="1"/>
</dbReference>
<organism evidence="2 3">
    <name type="scientific">Dactylosporangium roseum</name>
    <dbReference type="NCBI Taxonomy" id="47989"/>
    <lineage>
        <taxon>Bacteria</taxon>
        <taxon>Bacillati</taxon>
        <taxon>Actinomycetota</taxon>
        <taxon>Actinomycetes</taxon>
        <taxon>Micromonosporales</taxon>
        <taxon>Micromonosporaceae</taxon>
        <taxon>Dactylosporangium</taxon>
    </lineage>
</organism>
<dbReference type="PANTHER" id="PTHR36222:SF1">
    <property type="entry name" value="SERINE PROTEASE INHIBITOR RV3364C"/>
    <property type="match status" value="1"/>
</dbReference>
<dbReference type="Proteomes" id="UP001058271">
    <property type="component" value="Chromosome"/>
</dbReference>
<dbReference type="Gene3D" id="3.30.450.30">
    <property type="entry name" value="Dynein light chain 2a, cytoplasmic"/>
    <property type="match status" value="1"/>
</dbReference>
<accession>A0ABY5ZBN9</accession>
<dbReference type="SUPFAM" id="SSF103196">
    <property type="entry name" value="Roadblock/LC7 domain"/>
    <property type="match status" value="1"/>
</dbReference>
<evidence type="ECO:0000313" key="3">
    <source>
        <dbReference type="Proteomes" id="UP001058271"/>
    </source>
</evidence>
<dbReference type="PANTHER" id="PTHR36222">
    <property type="entry name" value="SERINE PROTEASE INHIBITOR RV3364C"/>
    <property type="match status" value="1"/>
</dbReference>
<evidence type="ECO:0000313" key="2">
    <source>
        <dbReference type="EMBL" id="UWZ38872.1"/>
    </source>
</evidence>
<protein>
    <submittedName>
        <fullName evidence="2">Roadblock/LC7 domain-containing protein</fullName>
    </submittedName>
</protein>
<dbReference type="InterPro" id="IPR004942">
    <property type="entry name" value="Roadblock/LAMTOR2_dom"/>
</dbReference>
<proteinExistence type="predicted"/>
<reference evidence="2" key="1">
    <citation type="submission" date="2021-04" db="EMBL/GenBank/DDBJ databases">
        <title>Biosynthetic gene clusters of Dactylosporangioum roseum.</title>
        <authorList>
            <person name="Hartkoorn R.C."/>
            <person name="Beaudoing E."/>
            <person name="Hot D."/>
            <person name="Moureu S."/>
        </authorList>
    </citation>
    <scope>NUCLEOTIDE SEQUENCE</scope>
    <source>
        <strain evidence="2">NRRL B-16295</strain>
    </source>
</reference>